<gene>
    <name evidence="5" type="ORF">H9814_10115</name>
</gene>
<dbReference type="PANTHER" id="PTHR47529">
    <property type="entry name" value="PEPTIDYL-PROLYL CIS-TRANS ISOMERASE D"/>
    <property type="match status" value="1"/>
</dbReference>
<protein>
    <submittedName>
        <fullName evidence="5">SurA N-terminal domain-containing protein</fullName>
    </submittedName>
</protein>
<dbReference type="PANTHER" id="PTHR47529:SF1">
    <property type="entry name" value="PERIPLASMIC CHAPERONE PPID"/>
    <property type="match status" value="1"/>
</dbReference>
<dbReference type="Pfam" id="PF13616">
    <property type="entry name" value="Rotamase_3"/>
    <property type="match status" value="1"/>
</dbReference>
<dbReference type="InterPro" id="IPR052029">
    <property type="entry name" value="PpiD_chaperone"/>
</dbReference>
<dbReference type="SUPFAM" id="SSF109998">
    <property type="entry name" value="Triger factor/SurA peptide-binding domain-like"/>
    <property type="match status" value="1"/>
</dbReference>
<dbReference type="Gene3D" id="1.10.8.1040">
    <property type="match status" value="1"/>
</dbReference>
<reference evidence="5" key="2">
    <citation type="submission" date="2021-04" db="EMBL/GenBank/DDBJ databases">
        <authorList>
            <person name="Gilroy R."/>
        </authorList>
    </citation>
    <scope>NUCLEOTIDE SEQUENCE</scope>
    <source>
        <strain evidence="5">ChiHjej9B8-1298</strain>
    </source>
</reference>
<dbReference type="SUPFAM" id="SSF54534">
    <property type="entry name" value="FKBP-like"/>
    <property type="match status" value="1"/>
</dbReference>
<evidence type="ECO:0000313" key="6">
    <source>
        <dbReference type="Proteomes" id="UP000824028"/>
    </source>
</evidence>
<comment type="caution">
    <text evidence="5">The sequence shown here is derived from an EMBL/GenBank/DDBJ whole genome shotgun (WGS) entry which is preliminary data.</text>
</comment>
<accession>A0A9D2E9T8</accession>
<dbReference type="GO" id="GO:0003755">
    <property type="term" value="F:peptidyl-prolyl cis-trans isomerase activity"/>
    <property type="evidence" value="ECO:0007669"/>
    <property type="project" value="InterPro"/>
</dbReference>
<evidence type="ECO:0000256" key="2">
    <source>
        <dbReference type="ARBA" id="ARBA00022475"/>
    </source>
</evidence>
<dbReference type="EMBL" id="DXBX01000082">
    <property type="protein sequence ID" value="HIZ33868.1"/>
    <property type="molecule type" value="Genomic_DNA"/>
</dbReference>
<evidence type="ECO:0000256" key="3">
    <source>
        <dbReference type="ARBA" id="ARBA00023136"/>
    </source>
</evidence>
<dbReference type="InterPro" id="IPR046357">
    <property type="entry name" value="PPIase_dom_sf"/>
</dbReference>
<keyword evidence="4" id="KW-0143">Chaperone</keyword>
<dbReference type="AlphaFoldDB" id="A0A9D2E9T8"/>
<evidence type="ECO:0000313" key="5">
    <source>
        <dbReference type="EMBL" id="HIZ33868.1"/>
    </source>
</evidence>
<keyword evidence="3" id="KW-0472">Membrane</keyword>
<dbReference type="GO" id="GO:0005886">
    <property type="term" value="C:plasma membrane"/>
    <property type="evidence" value="ECO:0007669"/>
    <property type="project" value="UniProtKB-SubCell"/>
</dbReference>
<evidence type="ECO:0000256" key="4">
    <source>
        <dbReference type="ARBA" id="ARBA00023186"/>
    </source>
</evidence>
<evidence type="ECO:0000256" key="1">
    <source>
        <dbReference type="ARBA" id="ARBA00004236"/>
    </source>
</evidence>
<sequence>MATLQKIRSKGPLLVIAVGLALFAFIAGDAWQVIQPHQSQDVGEVDGEDVSAQDYQALVEEYTEAAKIEYNVNSLPDEEISRIQDRAWQEYVNNKLIEKEAKKLGLTVSNEELQTIVNAGVHPLLQRLPFRNPQTGVFDKDMLNMFLVNYSKMNETQIPEDYQRLYNYWSYVEKQLLQSRLLEKYMALVGNALISNPVEAQGSYEARANQSDLLLAAIPYSTIADSTVTVSDADVKAAYEQKKEQYRQYVETRNIRYIDVQVTASDEDRAALQEEMQEYTTQLAGDVKDYATFVRSTGSDVSYVDLYYTKRGLPADVVARLDSVATGDVFGPYYNATDNTLNSFKKLAEASVADSVQYRQIQVIAESQARTESLADSIYNALKGGADFAELAKKYGQTGEPIWISSVLYEGAAIDNDNLKYIQAITGGKVNELKNLALGQGHIILQVTDKKAVTDKYKVAVVKRVVEFSKETYNKAYNNFSQFIATNNTLEKMVANAEDAGYRLLERNDLRSAEHGIGGIRDTKEALRWAFNAKPGEVSGLFECGDNDHMLMVGVSAVIPEGYRPLALVQNQLRFELIRDKKAEKIMADMQAAGASSFDQYKGMPNAVTDSLKMVTFAAPAYVPSLRSSEPLAGAYASVSELNQLSKPIKGNGGVFVLQPYAEDKLKEEYNEETEMQSLSSMHARLSTQLLNDLYLKADVKDMRYLFF</sequence>
<keyword evidence="2" id="KW-1003">Cell membrane</keyword>
<dbReference type="Pfam" id="PF13623">
    <property type="entry name" value="SurA_N_2"/>
    <property type="match status" value="1"/>
</dbReference>
<comment type="subcellular location">
    <subcellularLocation>
        <location evidence="1">Cell membrane</location>
    </subcellularLocation>
</comment>
<name>A0A9D2E9T8_9BACE</name>
<dbReference type="Proteomes" id="UP000824028">
    <property type="component" value="Unassembled WGS sequence"/>
</dbReference>
<organism evidence="5 6">
    <name type="scientific">Candidatus Bacteroides merdigallinarum</name>
    <dbReference type="NCBI Taxonomy" id="2838473"/>
    <lineage>
        <taxon>Bacteria</taxon>
        <taxon>Pseudomonadati</taxon>
        <taxon>Bacteroidota</taxon>
        <taxon>Bacteroidia</taxon>
        <taxon>Bacteroidales</taxon>
        <taxon>Bacteroidaceae</taxon>
        <taxon>Bacteroides</taxon>
    </lineage>
</organism>
<dbReference type="InterPro" id="IPR027304">
    <property type="entry name" value="Trigger_fact/SurA_dom_sf"/>
</dbReference>
<reference evidence="5" key="1">
    <citation type="journal article" date="2021" name="PeerJ">
        <title>Extensive microbial diversity within the chicken gut microbiome revealed by metagenomics and culture.</title>
        <authorList>
            <person name="Gilroy R."/>
            <person name="Ravi A."/>
            <person name="Getino M."/>
            <person name="Pursley I."/>
            <person name="Horton D.L."/>
            <person name="Alikhan N.F."/>
            <person name="Baker D."/>
            <person name="Gharbi K."/>
            <person name="Hall N."/>
            <person name="Watson M."/>
            <person name="Adriaenssens E.M."/>
            <person name="Foster-Nyarko E."/>
            <person name="Jarju S."/>
            <person name="Secka A."/>
            <person name="Antonio M."/>
            <person name="Oren A."/>
            <person name="Chaudhuri R.R."/>
            <person name="La Ragione R."/>
            <person name="Hildebrand F."/>
            <person name="Pallen M.J."/>
        </authorList>
    </citation>
    <scope>NUCLEOTIDE SEQUENCE</scope>
    <source>
        <strain evidence="5">ChiHjej9B8-1298</strain>
    </source>
</reference>
<dbReference type="Gene3D" id="3.10.50.40">
    <property type="match status" value="1"/>
</dbReference>
<proteinExistence type="predicted"/>